<evidence type="ECO:0000259" key="1">
    <source>
        <dbReference type="Pfam" id="PF13622"/>
    </source>
</evidence>
<dbReference type="Gene3D" id="2.40.160.210">
    <property type="entry name" value="Acyl-CoA thioesterase, double hotdog domain"/>
    <property type="match status" value="1"/>
</dbReference>
<gene>
    <name evidence="3" type="ORF">ACFQ3U_07050</name>
</gene>
<dbReference type="Pfam" id="PF13622">
    <property type="entry name" value="4HBT_3"/>
    <property type="match status" value="1"/>
</dbReference>
<feature type="domain" description="Acyl-CoA thioesterase-like C-terminal" evidence="2">
    <location>
        <begin position="141"/>
        <end position="248"/>
    </location>
</feature>
<dbReference type="InterPro" id="IPR042171">
    <property type="entry name" value="Acyl-CoA_hotdog"/>
</dbReference>
<dbReference type="EMBL" id="JBHTLY010000002">
    <property type="protein sequence ID" value="MFD1201643.1"/>
    <property type="molecule type" value="Genomic_DNA"/>
</dbReference>
<comment type="caution">
    <text evidence="3">The sequence shown here is derived from an EMBL/GenBank/DDBJ whole genome shotgun (WGS) entry which is preliminary data.</text>
</comment>
<accession>A0ABW3TMF2</accession>
<organism evidence="3 4">
    <name type="scientific">Leucobacter albus</name>
    <dbReference type="NCBI Taxonomy" id="272210"/>
    <lineage>
        <taxon>Bacteria</taxon>
        <taxon>Bacillati</taxon>
        <taxon>Actinomycetota</taxon>
        <taxon>Actinomycetes</taxon>
        <taxon>Micrococcales</taxon>
        <taxon>Microbacteriaceae</taxon>
        <taxon>Leucobacter</taxon>
    </lineage>
</organism>
<sequence>MAVLPQYFARLSGAGEFSPLDDMRSAWASDRVPGPAVAGLLALGAVDAARELAPGASLIRVTTELHSVVRVAPVTLAHSVLKAGRRLTLLLVTLRQAGHEVARAHAAFAAPQPAPGNDLWLPDLTVSPPPPGSESDALGRQYYSALSGWVSRGAEVAAVSQKGVWIEGVELVAGERTPPEALAGLLADAVNPAGSWGSGGIHHINVDATLHLSRRPESGGVGLLAERVVEGAGVLATSAVVFDRAGALGVATATSIAQRSAVDPARWAPG</sequence>
<evidence type="ECO:0000313" key="3">
    <source>
        <dbReference type="EMBL" id="MFD1201643.1"/>
    </source>
</evidence>
<name>A0ABW3TMF2_9MICO</name>
<dbReference type="Proteomes" id="UP001597181">
    <property type="component" value="Unassembled WGS sequence"/>
</dbReference>
<dbReference type="RefSeq" id="WP_343957835.1">
    <property type="nucleotide sequence ID" value="NZ_BAAAKZ010000002.1"/>
</dbReference>
<dbReference type="InterPro" id="IPR049450">
    <property type="entry name" value="ACOT8-like_C"/>
</dbReference>
<evidence type="ECO:0000313" key="4">
    <source>
        <dbReference type="Proteomes" id="UP001597181"/>
    </source>
</evidence>
<protein>
    <submittedName>
        <fullName evidence="3">Acyl-CoA thioesterase domain-containing protein</fullName>
    </submittedName>
</protein>
<proteinExistence type="predicted"/>
<reference evidence="4" key="1">
    <citation type="journal article" date="2019" name="Int. J. Syst. Evol. Microbiol.">
        <title>The Global Catalogue of Microorganisms (GCM) 10K type strain sequencing project: providing services to taxonomists for standard genome sequencing and annotation.</title>
        <authorList>
            <consortium name="The Broad Institute Genomics Platform"/>
            <consortium name="The Broad Institute Genome Sequencing Center for Infectious Disease"/>
            <person name="Wu L."/>
            <person name="Ma J."/>
        </authorList>
    </citation>
    <scope>NUCLEOTIDE SEQUENCE [LARGE SCALE GENOMIC DNA]</scope>
    <source>
        <strain evidence="4">CCUG 50213</strain>
    </source>
</reference>
<dbReference type="InterPro" id="IPR049449">
    <property type="entry name" value="TesB_ACOT8-like_N"/>
</dbReference>
<dbReference type="Pfam" id="PF20789">
    <property type="entry name" value="4HBT_3C"/>
    <property type="match status" value="1"/>
</dbReference>
<keyword evidence="4" id="KW-1185">Reference proteome</keyword>
<evidence type="ECO:0000259" key="2">
    <source>
        <dbReference type="Pfam" id="PF20789"/>
    </source>
</evidence>
<feature type="domain" description="Acyl-CoA thioesterase-like N-terminal HotDog" evidence="1">
    <location>
        <begin position="39"/>
        <end position="108"/>
    </location>
</feature>